<dbReference type="Proteomes" id="UP000054561">
    <property type="component" value="Unassembled WGS sequence"/>
</dbReference>
<reference evidence="1 2" key="1">
    <citation type="submission" date="2014-03" db="EMBL/GenBank/DDBJ databases">
        <title>The Genome Sequence of Plasmodium fragile nilgiri.</title>
        <authorList>
            <consortium name="The Broad Institute Genomics Platform"/>
            <consortium name="The Broad Institute Genome Sequencing Center for Infectious Disease"/>
            <person name="Neafsey D."/>
            <person name="Duraisingh M."/>
            <person name="Young S.K."/>
            <person name="Zeng Q."/>
            <person name="Gargeya S."/>
            <person name="Abouelleil A."/>
            <person name="Alvarado L."/>
            <person name="Chapman S.B."/>
            <person name="Gainer-Dewar J."/>
            <person name="Goldberg J."/>
            <person name="Griggs A."/>
            <person name="Gujja S."/>
            <person name="Hansen M."/>
            <person name="Howarth C."/>
            <person name="Imamovic A."/>
            <person name="Larimer J."/>
            <person name="Pearson M."/>
            <person name="Poon T.W."/>
            <person name="Priest M."/>
            <person name="Roberts A."/>
            <person name="Saif S."/>
            <person name="Shea T."/>
            <person name="Sykes S."/>
            <person name="Wortman J."/>
            <person name="Nusbaum C."/>
            <person name="Birren B."/>
        </authorList>
    </citation>
    <scope>NUCLEOTIDE SEQUENCE [LARGE SCALE GENOMIC DNA]</scope>
    <source>
        <strain evidence="2">nilgiri</strain>
    </source>
</reference>
<dbReference type="GeneID" id="24269589"/>
<dbReference type="EMBL" id="KQ001702">
    <property type="protein sequence ID" value="KJP86084.1"/>
    <property type="molecule type" value="Genomic_DNA"/>
</dbReference>
<evidence type="ECO:0000313" key="1">
    <source>
        <dbReference type="EMBL" id="KJP86084.1"/>
    </source>
</evidence>
<dbReference type="VEuPathDB" id="PlasmoDB:AK88_04275"/>
<proteinExistence type="predicted"/>
<keyword evidence="2" id="KW-1185">Reference proteome</keyword>
<dbReference type="RefSeq" id="XP_012337308.1">
    <property type="nucleotide sequence ID" value="XM_012481885.1"/>
</dbReference>
<protein>
    <submittedName>
        <fullName evidence="1">Uncharacterized protein</fullName>
    </submittedName>
</protein>
<accession>A0A0D9QGG3</accession>
<organism evidence="1 2">
    <name type="scientific">Plasmodium fragile</name>
    <dbReference type="NCBI Taxonomy" id="5857"/>
    <lineage>
        <taxon>Eukaryota</taxon>
        <taxon>Sar</taxon>
        <taxon>Alveolata</taxon>
        <taxon>Apicomplexa</taxon>
        <taxon>Aconoidasida</taxon>
        <taxon>Haemosporida</taxon>
        <taxon>Plasmodiidae</taxon>
        <taxon>Plasmodium</taxon>
        <taxon>Plasmodium (Plasmodium)</taxon>
    </lineage>
</organism>
<name>A0A0D9QGG3_PLAFR</name>
<evidence type="ECO:0000313" key="2">
    <source>
        <dbReference type="Proteomes" id="UP000054561"/>
    </source>
</evidence>
<gene>
    <name evidence="1" type="ORF">AK88_04275</name>
</gene>
<dbReference type="OrthoDB" id="383264at2759"/>
<sequence length="145" mass="16839">MVANEDNVVYGHSEFGAAATVQINKLDAWKEWFANQHALMSTYSEQAWFQPLLSTVEEETVPDKGDIHGVDQHFNMEQVMAAEHMLRVRDLPRSQTMHPQPYMKKVLTAKTWILFLALVIEHCEVERRLQERELYVDALLQTCSH</sequence>
<dbReference type="AlphaFoldDB" id="A0A0D9QGG3"/>